<dbReference type="Gene3D" id="1.20.120.1380">
    <property type="entry name" value="Flagellar FlhF biosynthesis protein, N domain"/>
    <property type="match status" value="1"/>
</dbReference>
<accession>Q0AYL6</accession>
<dbReference type="RefSeq" id="WP_011640293.1">
    <property type="nucleotide sequence ID" value="NC_008346.1"/>
</dbReference>
<evidence type="ECO:0000259" key="15">
    <source>
        <dbReference type="SMART" id="SM00382"/>
    </source>
</evidence>
<evidence type="ECO:0000256" key="3">
    <source>
        <dbReference type="ARBA" id="ARBA00014919"/>
    </source>
</evidence>
<evidence type="ECO:0000256" key="9">
    <source>
        <dbReference type="ARBA" id="ARBA00023134"/>
    </source>
</evidence>
<evidence type="ECO:0000256" key="6">
    <source>
        <dbReference type="ARBA" id="ARBA00022741"/>
    </source>
</evidence>
<dbReference type="EMBL" id="CP000448">
    <property type="protein sequence ID" value="ABI68188.1"/>
    <property type="molecule type" value="Genomic_DNA"/>
</dbReference>
<evidence type="ECO:0000256" key="4">
    <source>
        <dbReference type="ARBA" id="ARBA00022448"/>
    </source>
</evidence>
<evidence type="ECO:0000256" key="13">
    <source>
        <dbReference type="NCBIfam" id="TIGR03499"/>
    </source>
</evidence>
<dbReference type="KEGG" id="swo:Swol_0870"/>
<dbReference type="InterPro" id="IPR020006">
    <property type="entry name" value="FlhF"/>
</dbReference>
<organism evidence="17 18">
    <name type="scientific">Syntrophomonas wolfei subsp. wolfei (strain DSM 2245B / Goettingen)</name>
    <dbReference type="NCBI Taxonomy" id="335541"/>
    <lineage>
        <taxon>Bacteria</taxon>
        <taxon>Bacillati</taxon>
        <taxon>Bacillota</taxon>
        <taxon>Clostridia</taxon>
        <taxon>Eubacteriales</taxon>
        <taxon>Syntrophomonadaceae</taxon>
        <taxon>Syntrophomonas</taxon>
    </lineage>
</organism>
<dbReference type="GO" id="GO:0044781">
    <property type="term" value="P:bacterial-type flagellum organization"/>
    <property type="evidence" value="ECO:0007669"/>
    <property type="project" value="UniProtKB-UniRule"/>
</dbReference>
<evidence type="ECO:0000256" key="5">
    <source>
        <dbReference type="ARBA" id="ARBA00022475"/>
    </source>
</evidence>
<evidence type="ECO:0000256" key="1">
    <source>
        <dbReference type="ARBA" id="ARBA00004413"/>
    </source>
</evidence>
<name>Q0AYL6_SYNWW</name>
<dbReference type="GO" id="GO:0006614">
    <property type="term" value="P:SRP-dependent cotranslational protein targeting to membrane"/>
    <property type="evidence" value="ECO:0007669"/>
    <property type="project" value="UniProtKB-UniRule"/>
</dbReference>
<evidence type="ECO:0000256" key="8">
    <source>
        <dbReference type="ARBA" id="ARBA00022927"/>
    </source>
</evidence>
<keyword evidence="10" id="KW-0472">Membrane</keyword>
<evidence type="ECO:0000313" key="18">
    <source>
        <dbReference type="Proteomes" id="UP000001968"/>
    </source>
</evidence>
<dbReference type="FunFam" id="3.40.50.300:FF:000695">
    <property type="entry name" value="Flagellar biosynthesis regulator FlhF"/>
    <property type="match status" value="1"/>
</dbReference>
<evidence type="ECO:0000256" key="10">
    <source>
        <dbReference type="ARBA" id="ARBA00023136"/>
    </source>
</evidence>
<evidence type="ECO:0000256" key="11">
    <source>
        <dbReference type="ARBA" id="ARBA00023225"/>
    </source>
</evidence>
<gene>
    <name evidence="17" type="ordered locus">Swol_0870</name>
</gene>
<dbReference type="GO" id="GO:0003924">
    <property type="term" value="F:GTPase activity"/>
    <property type="evidence" value="ECO:0007669"/>
    <property type="project" value="UniProtKB-UniRule"/>
</dbReference>
<feature type="domain" description="SRP54-type proteins GTP-binding" evidence="16">
    <location>
        <begin position="199"/>
        <end position="390"/>
    </location>
</feature>
<dbReference type="PANTHER" id="PTHR43134">
    <property type="entry name" value="SIGNAL RECOGNITION PARTICLE RECEPTOR SUBUNIT ALPHA"/>
    <property type="match status" value="1"/>
</dbReference>
<dbReference type="GO" id="GO:0005886">
    <property type="term" value="C:plasma membrane"/>
    <property type="evidence" value="ECO:0007669"/>
    <property type="project" value="UniProtKB-SubCell"/>
</dbReference>
<dbReference type="OrthoDB" id="9778554at2"/>
<dbReference type="eggNOG" id="COG1419">
    <property type="taxonomic scope" value="Bacteria"/>
</dbReference>
<keyword evidence="8" id="KW-0653">Protein transport</keyword>
<dbReference type="InterPro" id="IPR000897">
    <property type="entry name" value="SRP54_GTPase_dom"/>
</dbReference>
<evidence type="ECO:0000256" key="12">
    <source>
        <dbReference type="ARBA" id="ARBA00025337"/>
    </source>
</evidence>
<dbReference type="GO" id="GO:0005047">
    <property type="term" value="F:signal recognition particle binding"/>
    <property type="evidence" value="ECO:0007669"/>
    <property type="project" value="TreeGrafter"/>
</dbReference>
<dbReference type="HOGENOM" id="CLU_009301_11_4_9"/>
<comment type="subcellular location">
    <subcellularLocation>
        <location evidence="1">Cell membrane</location>
        <topology evidence="1">Peripheral membrane protein</topology>
        <orientation evidence="1">Cytoplasmic side</orientation>
    </subcellularLocation>
</comment>
<dbReference type="GO" id="GO:0005525">
    <property type="term" value="F:GTP binding"/>
    <property type="evidence" value="ECO:0007669"/>
    <property type="project" value="UniProtKB-UniRule"/>
</dbReference>
<keyword evidence="5" id="KW-1003">Cell membrane</keyword>
<dbReference type="SUPFAM" id="SSF52540">
    <property type="entry name" value="P-loop containing nucleoside triphosphate hydrolases"/>
    <property type="match status" value="1"/>
</dbReference>
<proteinExistence type="inferred from homology"/>
<sequence length="395" mass="43893">MIIKKFIAKDFKGALKQAKKEMGSDAIILHTSKVRRGGIFSFLFSPQVEITVAVDESLQVNSDRLRKPVSPTAAAAEPNSPAFSPQNANPGAKAIAQSAPGELLQELQTMKNLINDVKVKFYEVEQIKGISGEVQAFYETLINNQVEKELALKIINRVESRLPKDSKGDELWVRDLCLHTIQEYIDDIKPIELQRDKKGALVFMVGPTGVGKTTTIAKLAANMSFLEGKEVALITLDTYRVSAAQQLRTFADIIGIPISVVFNPQDLGEAIKQYQKKDIIFVDTAGRSPYKDEHMGELQDFIEAANPDETILVLSVTTDSRDLINIYQQFNLIGVDKIIFTKLDESCNYGRILNTIYHIRKPIAYLTTGQNVPDDIEVPDTLELARTLLREGGAI</sequence>
<keyword evidence="18" id="KW-1185">Reference proteome</keyword>
<evidence type="ECO:0000256" key="7">
    <source>
        <dbReference type="ARBA" id="ARBA00022795"/>
    </source>
</evidence>
<dbReference type="CDD" id="cd17873">
    <property type="entry name" value="FlhF"/>
    <property type="match status" value="1"/>
</dbReference>
<evidence type="ECO:0000313" key="17">
    <source>
        <dbReference type="EMBL" id="ABI68188.1"/>
    </source>
</evidence>
<keyword evidence="7" id="KW-1005">Bacterial flagellum biogenesis</keyword>
<dbReference type="InterPro" id="IPR003593">
    <property type="entry name" value="AAA+_ATPase"/>
</dbReference>
<dbReference type="GO" id="GO:0015031">
    <property type="term" value="P:protein transport"/>
    <property type="evidence" value="ECO:0007669"/>
    <property type="project" value="UniProtKB-KW"/>
</dbReference>
<keyword evidence="4" id="KW-0813">Transport</keyword>
<keyword evidence="6" id="KW-0547">Nucleotide-binding</keyword>
<comment type="similarity">
    <text evidence="2">Belongs to the GTP-binding SRP family.</text>
</comment>
<dbReference type="SMART" id="SM00382">
    <property type="entry name" value="AAA"/>
    <property type="match status" value="1"/>
</dbReference>
<keyword evidence="9" id="KW-0342">GTP-binding</keyword>
<feature type="region of interest" description="Disordered" evidence="14">
    <location>
        <begin position="69"/>
        <end position="94"/>
    </location>
</feature>
<dbReference type="InterPro" id="IPR047040">
    <property type="entry name" value="FlhF__GTPase_dom"/>
</dbReference>
<evidence type="ECO:0000259" key="16">
    <source>
        <dbReference type="SMART" id="SM00962"/>
    </source>
</evidence>
<evidence type="ECO:0000256" key="14">
    <source>
        <dbReference type="SAM" id="MobiDB-lite"/>
    </source>
</evidence>
<dbReference type="NCBIfam" id="TIGR03499">
    <property type="entry name" value="FlhF"/>
    <property type="match status" value="1"/>
</dbReference>
<comment type="function">
    <text evidence="12">Necessary for flagellar biosynthesis. May be involved in translocation of the flagellum.</text>
</comment>
<evidence type="ECO:0000256" key="2">
    <source>
        <dbReference type="ARBA" id="ARBA00008531"/>
    </source>
</evidence>
<protein>
    <recommendedName>
        <fullName evidence="3 13">Flagellar biosynthesis protein FlhF</fullName>
    </recommendedName>
</protein>
<dbReference type="InterPro" id="IPR027417">
    <property type="entry name" value="P-loop_NTPase"/>
</dbReference>
<feature type="domain" description="AAA+ ATPase" evidence="15">
    <location>
        <begin position="198"/>
        <end position="345"/>
    </location>
</feature>
<dbReference type="AlphaFoldDB" id="Q0AYL6"/>
<reference evidence="18" key="1">
    <citation type="journal article" date="2010" name="Environ. Microbiol.">
        <title>The genome of Syntrophomonas wolfei: new insights into syntrophic metabolism and biohydrogen production.</title>
        <authorList>
            <person name="Sieber J.R."/>
            <person name="Sims D.R."/>
            <person name="Han C."/>
            <person name="Kim E."/>
            <person name="Lykidis A."/>
            <person name="Lapidus A.L."/>
            <person name="McDonnald E."/>
            <person name="Rohlin L."/>
            <person name="Culley D.E."/>
            <person name="Gunsalus R."/>
            <person name="McInerney M.J."/>
        </authorList>
    </citation>
    <scope>NUCLEOTIDE SEQUENCE [LARGE SCALE GENOMIC DNA]</scope>
    <source>
        <strain evidence="18">DSM 2245B / Goettingen</strain>
    </source>
</reference>
<dbReference type="SMART" id="SM00962">
    <property type="entry name" value="SRP54"/>
    <property type="match status" value="1"/>
</dbReference>
<keyword evidence="11" id="KW-1006">Bacterial flagellum protein export</keyword>
<dbReference type="PANTHER" id="PTHR43134:SF3">
    <property type="entry name" value="FLAGELLAR BIOSYNTHESIS PROTEIN FLHF"/>
    <property type="match status" value="1"/>
</dbReference>
<dbReference type="Proteomes" id="UP000001968">
    <property type="component" value="Chromosome"/>
</dbReference>
<dbReference type="STRING" id="335541.Swol_0870"/>
<dbReference type="Pfam" id="PF00448">
    <property type="entry name" value="SRP54"/>
    <property type="match status" value="1"/>
</dbReference>
<dbReference type="Gene3D" id="3.40.50.300">
    <property type="entry name" value="P-loop containing nucleotide triphosphate hydrolases"/>
    <property type="match status" value="1"/>
</dbReference>